<dbReference type="EMBL" id="VSRR010078383">
    <property type="protein sequence ID" value="MPC88630.1"/>
    <property type="molecule type" value="Genomic_DNA"/>
</dbReference>
<name>A0A5B7IVH3_PORTR</name>
<comment type="caution">
    <text evidence="1">The sequence shown here is derived from an EMBL/GenBank/DDBJ whole genome shotgun (WGS) entry which is preliminary data.</text>
</comment>
<gene>
    <name evidence="1" type="ORF">E2C01_083546</name>
</gene>
<proteinExistence type="predicted"/>
<reference evidence="1 2" key="1">
    <citation type="submission" date="2019-05" db="EMBL/GenBank/DDBJ databases">
        <title>Another draft genome of Portunus trituberculatus and its Hox gene families provides insights of decapod evolution.</title>
        <authorList>
            <person name="Jeong J.-H."/>
            <person name="Song I."/>
            <person name="Kim S."/>
            <person name="Choi T."/>
            <person name="Kim D."/>
            <person name="Ryu S."/>
            <person name="Kim W."/>
        </authorList>
    </citation>
    <scope>NUCLEOTIDE SEQUENCE [LARGE SCALE GENOMIC DNA]</scope>
    <source>
        <tissue evidence="1">Muscle</tissue>
    </source>
</reference>
<accession>A0A5B7IVH3</accession>
<keyword evidence="2" id="KW-1185">Reference proteome</keyword>
<protein>
    <submittedName>
        <fullName evidence="1">Uncharacterized protein</fullName>
    </submittedName>
</protein>
<dbReference type="AlphaFoldDB" id="A0A5B7IVH3"/>
<evidence type="ECO:0000313" key="1">
    <source>
        <dbReference type="EMBL" id="MPC88630.1"/>
    </source>
</evidence>
<organism evidence="1 2">
    <name type="scientific">Portunus trituberculatus</name>
    <name type="common">Swimming crab</name>
    <name type="synonym">Neptunus trituberculatus</name>
    <dbReference type="NCBI Taxonomy" id="210409"/>
    <lineage>
        <taxon>Eukaryota</taxon>
        <taxon>Metazoa</taxon>
        <taxon>Ecdysozoa</taxon>
        <taxon>Arthropoda</taxon>
        <taxon>Crustacea</taxon>
        <taxon>Multicrustacea</taxon>
        <taxon>Malacostraca</taxon>
        <taxon>Eumalacostraca</taxon>
        <taxon>Eucarida</taxon>
        <taxon>Decapoda</taxon>
        <taxon>Pleocyemata</taxon>
        <taxon>Brachyura</taxon>
        <taxon>Eubrachyura</taxon>
        <taxon>Portunoidea</taxon>
        <taxon>Portunidae</taxon>
        <taxon>Portuninae</taxon>
        <taxon>Portunus</taxon>
    </lineage>
</organism>
<sequence length="67" mass="7428">MEQRPLTHSRNLTPPLRTLGTLRTNTTILLLSLLYDSIYDGPPRASQSSWRRAAPYALSCVTALATV</sequence>
<dbReference type="Proteomes" id="UP000324222">
    <property type="component" value="Unassembled WGS sequence"/>
</dbReference>
<evidence type="ECO:0000313" key="2">
    <source>
        <dbReference type="Proteomes" id="UP000324222"/>
    </source>
</evidence>